<sequence>MKTVYDKGKLVRKYRKEHNWTQGKLAKEVDTSASTICKLELGKYIPPENLMANIQKVLHIKELAHQEYYPLITQLTSWQQSIIQRNYATASKYYNELKKFPITYFYNQRGLLSLCNFQHALIFYRPDVASKYLEDVKKHADTLSPVNTYPYIKAIGLYYLLLDHLNDAFTYFNDATQINPDMFEKDGEIHLYYALAYDKIGQNLDATSHASTALSIFQSKLNQPNILLSRIIKIKNALYRYKQPIQEIIQELHSILDNYTSIHKNYIYYVLGIAYLQNSDFESALKYSKKAMHHEKSPSVKVIYIFFIAYIYALLEDVKMALTIIEGGNSINKGKKYEYYFYLLKGIIQGTHGSEVYRQKISEEIIPYFQMKGNLLEENYCHAILGKVYYCMGFYKEAANHFYIYPGNSYISELLSKYPQK</sequence>
<protein>
    <submittedName>
        <fullName evidence="3">Helix-turn-helix domain-containing protein</fullName>
    </submittedName>
</protein>
<evidence type="ECO:0000256" key="1">
    <source>
        <dbReference type="PROSITE-ProRule" id="PRU00339"/>
    </source>
</evidence>
<dbReference type="Gene3D" id="1.10.260.40">
    <property type="entry name" value="lambda repressor-like DNA-binding domains"/>
    <property type="match status" value="1"/>
</dbReference>
<feature type="repeat" description="TPR" evidence="1">
    <location>
        <begin position="265"/>
        <end position="298"/>
    </location>
</feature>
<feature type="repeat" description="TPR" evidence="1">
    <location>
        <begin position="149"/>
        <end position="182"/>
    </location>
</feature>
<dbReference type="Proteomes" id="UP000339690">
    <property type="component" value="Chromosome"/>
</dbReference>
<proteinExistence type="predicted"/>
<dbReference type="SMART" id="SM00028">
    <property type="entry name" value="TPR"/>
    <property type="match status" value="2"/>
</dbReference>
<dbReference type="Pfam" id="PF12844">
    <property type="entry name" value="HTH_19"/>
    <property type="match status" value="1"/>
</dbReference>
<name>A0A5Q2TNC6_9BACI</name>
<dbReference type="KEGG" id="grc:GI584_20610"/>
<dbReference type="CDD" id="cd00093">
    <property type="entry name" value="HTH_XRE"/>
    <property type="match status" value="1"/>
</dbReference>
<accession>A0A5Q2TNC6</accession>
<evidence type="ECO:0000313" key="3">
    <source>
        <dbReference type="EMBL" id="QGH36296.1"/>
    </source>
</evidence>
<dbReference type="InterPro" id="IPR019734">
    <property type="entry name" value="TPR_rpt"/>
</dbReference>
<dbReference type="EMBL" id="CP045915">
    <property type="protein sequence ID" value="QGH36296.1"/>
    <property type="molecule type" value="Genomic_DNA"/>
</dbReference>
<dbReference type="GO" id="GO:0003677">
    <property type="term" value="F:DNA binding"/>
    <property type="evidence" value="ECO:0007669"/>
    <property type="project" value="InterPro"/>
</dbReference>
<evidence type="ECO:0000259" key="2">
    <source>
        <dbReference type="PROSITE" id="PS50943"/>
    </source>
</evidence>
<dbReference type="SUPFAM" id="SSF48452">
    <property type="entry name" value="TPR-like"/>
    <property type="match status" value="1"/>
</dbReference>
<dbReference type="InterPro" id="IPR001387">
    <property type="entry name" value="Cro/C1-type_HTH"/>
</dbReference>
<dbReference type="Gene3D" id="1.25.40.10">
    <property type="entry name" value="Tetratricopeptide repeat domain"/>
    <property type="match status" value="1"/>
</dbReference>
<evidence type="ECO:0000313" key="4">
    <source>
        <dbReference type="Proteomes" id="UP000339690"/>
    </source>
</evidence>
<dbReference type="PROSITE" id="PS50943">
    <property type="entry name" value="HTH_CROC1"/>
    <property type="match status" value="1"/>
</dbReference>
<dbReference type="InterPro" id="IPR011990">
    <property type="entry name" value="TPR-like_helical_dom_sf"/>
</dbReference>
<dbReference type="PROSITE" id="PS50005">
    <property type="entry name" value="TPR"/>
    <property type="match status" value="2"/>
</dbReference>
<feature type="domain" description="HTH cro/C1-type" evidence="2">
    <location>
        <begin position="11"/>
        <end position="66"/>
    </location>
</feature>
<gene>
    <name evidence="3" type="ORF">GI584_20610</name>
</gene>
<dbReference type="SUPFAM" id="SSF47413">
    <property type="entry name" value="lambda repressor-like DNA-binding domains"/>
    <property type="match status" value="1"/>
</dbReference>
<dbReference type="SMART" id="SM00530">
    <property type="entry name" value="HTH_XRE"/>
    <property type="match status" value="1"/>
</dbReference>
<dbReference type="AlphaFoldDB" id="A0A5Q2TNC6"/>
<reference evidence="3 4" key="1">
    <citation type="submission" date="2019-11" db="EMBL/GenBank/DDBJ databases">
        <title>Gracilibacillus salitolerans sp. nov., a moderate halophile isolated from a saline soil in northwest China.</title>
        <authorList>
            <person name="Gan L."/>
        </authorList>
    </citation>
    <scope>NUCLEOTIDE SEQUENCE [LARGE SCALE GENOMIC DNA]</scope>
    <source>
        <strain evidence="3 4">SCU50</strain>
    </source>
</reference>
<keyword evidence="1" id="KW-0802">TPR repeat</keyword>
<organism evidence="3 4">
    <name type="scientific">Gracilibacillus salitolerans</name>
    <dbReference type="NCBI Taxonomy" id="2663022"/>
    <lineage>
        <taxon>Bacteria</taxon>
        <taxon>Bacillati</taxon>
        <taxon>Bacillota</taxon>
        <taxon>Bacilli</taxon>
        <taxon>Bacillales</taxon>
        <taxon>Bacillaceae</taxon>
        <taxon>Gracilibacillus</taxon>
    </lineage>
</organism>
<dbReference type="InterPro" id="IPR010982">
    <property type="entry name" value="Lambda_DNA-bd_dom_sf"/>
</dbReference>
<dbReference type="RefSeq" id="WP_153792467.1">
    <property type="nucleotide sequence ID" value="NZ_CP045915.1"/>
</dbReference>
<keyword evidence="4" id="KW-1185">Reference proteome</keyword>